<sequence length="248" mass="28777">MDPMVSIIMPTYNSSRYITQSIESVRRQTYLHWELLITDDCSQDNTRELIKQFQQIDSRIKLFTSKVNGGAGCARNNSIAEAKGRFIAFLDSDDMWAPKKLELQIEFMKANKIGLSYTAYQKIDSQGNSQGIITPPKQTTYSKLLYGNVIGCLTAIYDTAIVGKKYMPTIRKRQDMGLWLDILKDIPHAEGLSDVLASYRHDSGMTKNKFKILKWQWAFYRDVLKFDIFQSSYYFFFYAFNGFFKNKK</sequence>
<dbReference type="InterPro" id="IPR029044">
    <property type="entry name" value="Nucleotide-diphossugar_trans"/>
</dbReference>
<evidence type="ECO:0000259" key="1">
    <source>
        <dbReference type="Pfam" id="PF00535"/>
    </source>
</evidence>
<dbReference type="InterPro" id="IPR001173">
    <property type="entry name" value="Glyco_trans_2-like"/>
</dbReference>
<name>A0ABT9GB12_9GAMM</name>
<dbReference type="PANTHER" id="PTHR22916">
    <property type="entry name" value="GLYCOSYLTRANSFERASE"/>
    <property type="match status" value="1"/>
</dbReference>
<accession>A0ABT9GB12</accession>
<gene>
    <name evidence="2" type="ORF">QDH73_02155</name>
</gene>
<dbReference type="EC" id="2.4.-.-" evidence="2"/>
<evidence type="ECO:0000313" key="2">
    <source>
        <dbReference type="EMBL" id="MDP4482849.1"/>
    </source>
</evidence>
<dbReference type="EMBL" id="JASGWX010000001">
    <property type="protein sequence ID" value="MDP4482849.1"/>
    <property type="molecule type" value="Genomic_DNA"/>
</dbReference>
<comment type="caution">
    <text evidence="2">The sequence shown here is derived from an EMBL/GenBank/DDBJ whole genome shotgun (WGS) entry which is preliminary data.</text>
</comment>
<dbReference type="RefSeq" id="WP_039485658.1">
    <property type="nucleotide sequence ID" value="NZ_JASGWX010000001.1"/>
</dbReference>
<reference evidence="2 3" key="1">
    <citation type="submission" date="2023-04" db="EMBL/GenBank/DDBJ databases">
        <title>Novel Pseudoalteromonas species isolated from Pacific coral.</title>
        <authorList>
            <person name="Videau P."/>
            <person name="Shlafstein M.D."/>
            <person name="Oline D.K."/>
            <person name="Strangman W.K."/>
            <person name="Hahnke R.L."/>
            <person name="Saw J.H."/>
            <person name="Ushijima B."/>
        </authorList>
    </citation>
    <scope>NUCLEOTIDE SEQUENCE [LARGE SCALE GENOMIC DNA]</scope>
    <source>
        <strain evidence="2 3">LMG 14908</strain>
    </source>
</reference>
<dbReference type="GO" id="GO:0016757">
    <property type="term" value="F:glycosyltransferase activity"/>
    <property type="evidence" value="ECO:0007669"/>
    <property type="project" value="UniProtKB-KW"/>
</dbReference>
<keyword evidence="3" id="KW-1185">Reference proteome</keyword>
<dbReference type="PANTHER" id="PTHR22916:SF3">
    <property type="entry name" value="UDP-GLCNAC:BETAGAL BETA-1,3-N-ACETYLGLUCOSAMINYLTRANSFERASE-LIKE PROTEIN 1"/>
    <property type="match status" value="1"/>
</dbReference>
<keyword evidence="2" id="KW-0808">Transferase</keyword>
<feature type="domain" description="Glycosyltransferase 2-like" evidence="1">
    <location>
        <begin position="6"/>
        <end position="129"/>
    </location>
</feature>
<keyword evidence="2" id="KW-0328">Glycosyltransferase</keyword>
<dbReference type="Gene3D" id="3.90.550.10">
    <property type="entry name" value="Spore Coat Polysaccharide Biosynthesis Protein SpsA, Chain A"/>
    <property type="match status" value="1"/>
</dbReference>
<protein>
    <submittedName>
        <fullName evidence="2">Glycosyltransferase family 2 protein</fullName>
        <ecNumber evidence="2">2.4.-.-</ecNumber>
    </submittedName>
</protein>
<organism evidence="2 3">
    <name type="scientific">Pseudoalteromonas distincta</name>
    <dbReference type="NCBI Taxonomy" id="77608"/>
    <lineage>
        <taxon>Bacteria</taxon>
        <taxon>Pseudomonadati</taxon>
        <taxon>Pseudomonadota</taxon>
        <taxon>Gammaproteobacteria</taxon>
        <taxon>Alteromonadales</taxon>
        <taxon>Pseudoalteromonadaceae</taxon>
        <taxon>Pseudoalteromonas</taxon>
    </lineage>
</organism>
<dbReference type="SUPFAM" id="SSF53448">
    <property type="entry name" value="Nucleotide-diphospho-sugar transferases"/>
    <property type="match status" value="1"/>
</dbReference>
<dbReference type="Proteomes" id="UP001242314">
    <property type="component" value="Unassembled WGS sequence"/>
</dbReference>
<proteinExistence type="predicted"/>
<evidence type="ECO:0000313" key="3">
    <source>
        <dbReference type="Proteomes" id="UP001242314"/>
    </source>
</evidence>
<dbReference type="Pfam" id="PF00535">
    <property type="entry name" value="Glycos_transf_2"/>
    <property type="match status" value="1"/>
</dbReference>